<dbReference type="RefSeq" id="WP_022420751.1">
    <property type="nucleotide sequence ID" value="NZ_FR898595.1"/>
</dbReference>
<reference evidence="1" key="1">
    <citation type="submission" date="2012-11" db="EMBL/GenBank/DDBJ databases">
        <title>Dependencies among metagenomic species, viruses, plasmids and units of genetic variation.</title>
        <authorList>
            <person name="Nielsen H.B."/>
            <person name="Almeida M."/>
            <person name="Juncker A.S."/>
            <person name="Rasmussen S."/>
            <person name="Li J."/>
            <person name="Sunagawa S."/>
            <person name="Plichta D."/>
            <person name="Gautier L."/>
            <person name="Le Chatelier E."/>
            <person name="Peletier E."/>
            <person name="Bonde I."/>
            <person name="Nielsen T."/>
            <person name="Manichanh C."/>
            <person name="Arumugam M."/>
            <person name="Batto J."/>
            <person name="Santos M.B.Q.D."/>
            <person name="Blom N."/>
            <person name="Borruel N."/>
            <person name="Burgdorf K.S."/>
            <person name="Boumezbeur F."/>
            <person name="Casellas F."/>
            <person name="Dore J."/>
            <person name="Guarner F."/>
            <person name="Hansen T."/>
            <person name="Hildebrand F."/>
            <person name="Kaas R.S."/>
            <person name="Kennedy S."/>
            <person name="Kristiansen K."/>
            <person name="Kultima J.R."/>
            <person name="Leonard P."/>
            <person name="Levenez F."/>
            <person name="Lund O."/>
            <person name="Moumen B."/>
            <person name="Le Paslier D."/>
            <person name="Pons N."/>
            <person name="Pedersen O."/>
            <person name="Prifti E."/>
            <person name="Qin J."/>
            <person name="Raes J."/>
            <person name="Tap J."/>
            <person name="Tims S."/>
            <person name="Ussery D.W."/>
            <person name="Yamada T."/>
            <person name="MetaHit consortium"/>
            <person name="Renault P."/>
            <person name="Sicheritz-Ponten T."/>
            <person name="Bork P."/>
            <person name="Wang J."/>
            <person name="Brunak S."/>
            <person name="Ehrlich S.D."/>
        </authorList>
    </citation>
    <scope>NUCLEOTIDE SEQUENCE [LARGE SCALE GENOMIC DNA]</scope>
</reference>
<organism evidence="1 2">
    <name type="scientific">Amedibacillus dolichus CAG:375</name>
    <dbReference type="NCBI Taxonomy" id="1263076"/>
    <lineage>
        <taxon>Bacteria</taxon>
        <taxon>Bacillati</taxon>
        <taxon>Bacillota</taxon>
        <taxon>Erysipelotrichia</taxon>
        <taxon>Erysipelotrichales</taxon>
        <taxon>Erysipelotrichaceae</taxon>
        <taxon>Amedibacillus</taxon>
    </lineage>
</organism>
<gene>
    <name evidence="1" type="ORF">BN631_01500</name>
</gene>
<dbReference type="EMBL" id="CBIN010000186">
    <property type="protein sequence ID" value="CDE23030.1"/>
    <property type="molecule type" value="Genomic_DNA"/>
</dbReference>
<accession>R7G7A4</accession>
<dbReference type="Proteomes" id="UP000018093">
    <property type="component" value="Unassembled WGS sequence"/>
</dbReference>
<comment type="caution">
    <text evidence="1">The sequence shown here is derived from an EMBL/GenBank/DDBJ whole genome shotgun (WGS) entry which is preliminary data.</text>
</comment>
<proteinExistence type="predicted"/>
<evidence type="ECO:0000313" key="2">
    <source>
        <dbReference type="Proteomes" id="UP000018093"/>
    </source>
</evidence>
<protein>
    <submittedName>
        <fullName evidence="1">Uncharacterized protein</fullName>
    </submittedName>
</protein>
<dbReference type="AlphaFoldDB" id="R7G7A4"/>
<sequence length="79" mass="9229">MSRREEQLRKERDQKISENVSKIYLSCITEVLFENGVEAEGLEEVLNQLTEKVENLTKGYIDLDTYIITVEERTGIKLH</sequence>
<name>R7G7A4_9FIRM</name>
<evidence type="ECO:0000313" key="1">
    <source>
        <dbReference type="EMBL" id="CDE23030.1"/>
    </source>
</evidence>